<accession>A0A511X8S1</accession>
<gene>
    <name evidence="1" type="ORF">ANI02nite_12340</name>
</gene>
<proteinExistence type="predicted"/>
<protein>
    <submittedName>
        <fullName evidence="1">Uncharacterized protein</fullName>
    </submittedName>
</protein>
<sequence length="74" mass="7662">MATLLRQRYGYGSDGNVGRTPFASGVLNAGKLLLQPVRSAKPSACNVPGAVSPSNLPPTPLRVDFIALDGPEAL</sequence>
<dbReference type="AlphaFoldDB" id="A0A511X8S1"/>
<evidence type="ECO:0000313" key="1">
    <source>
        <dbReference type="EMBL" id="GEN59350.1"/>
    </source>
</evidence>
<evidence type="ECO:0000313" key="2">
    <source>
        <dbReference type="Proteomes" id="UP000321635"/>
    </source>
</evidence>
<name>A0A511X8S1_9PROT</name>
<comment type="caution">
    <text evidence="1">The sequence shown here is derived from an EMBL/GenBank/DDBJ whole genome shotgun (WGS) entry which is preliminary data.</text>
</comment>
<reference evidence="1 2" key="1">
    <citation type="submission" date="2019-07" db="EMBL/GenBank/DDBJ databases">
        <title>Whole genome shotgun sequence of Acetobacter nitrogenifigens NBRC 105050.</title>
        <authorList>
            <person name="Hosoyama A."/>
            <person name="Uohara A."/>
            <person name="Ohji S."/>
            <person name="Ichikawa N."/>
        </authorList>
    </citation>
    <scope>NUCLEOTIDE SEQUENCE [LARGE SCALE GENOMIC DNA]</scope>
    <source>
        <strain evidence="1 2">NBRC 105050</strain>
    </source>
</reference>
<organism evidence="1 2">
    <name type="scientific">Acetobacter nitrogenifigens DSM 23921 = NBRC 105050</name>
    <dbReference type="NCBI Taxonomy" id="1120919"/>
    <lineage>
        <taxon>Bacteria</taxon>
        <taxon>Pseudomonadati</taxon>
        <taxon>Pseudomonadota</taxon>
        <taxon>Alphaproteobacteria</taxon>
        <taxon>Acetobacterales</taxon>
        <taxon>Acetobacteraceae</taxon>
        <taxon>Acetobacter</taxon>
    </lineage>
</organism>
<dbReference type="EMBL" id="BJYF01000006">
    <property type="protein sequence ID" value="GEN59350.1"/>
    <property type="molecule type" value="Genomic_DNA"/>
</dbReference>
<dbReference type="Proteomes" id="UP000321635">
    <property type="component" value="Unassembled WGS sequence"/>
</dbReference>
<keyword evidence="2" id="KW-1185">Reference proteome</keyword>